<name>A0ABW0HF04_9HYPH</name>
<gene>
    <name evidence="2" type="ORF">ACFPPC_17810</name>
</gene>
<evidence type="ECO:0000313" key="3">
    <source>
        <dbReference type="Proteomes" id="UP001596104"/>
    </source>
</evidence>
<evidence type="ECO:0000313" key="2">
    <source>
        <dbReference type="EMBL" id="MFC5394499.1"/>
    </source>
</evidence>
<comment type="caution">
    <text evidence="2">The sequence shown here is derived from an EMBL/GenBank/DDBJ whole genome shotgun (WGS) entry which is preliminary data.</text>
</comment>
<organism evidence="2 3">
    <name type="scientific">Bosea vestrisii</name>
    <dbReference type="NCBI Taxonomy" id="151416"/>
    <lineage>
        <taxon>Bacteria</taxon>
        <taxon>Pseudomonadati</taxon>
        <taxon>Pseudomonadota</taxon>
        <taxon>Alphaproteobacteria</taxon>
        <taxon>Hyphomicrobiales</taxon>
        <taxon>Boseaceae</taxon>
        <taxon>Bosea</taxon>
    </lineage>
</organism>
<dbReference type="RefSeq" id="WP_377009844.1">
    <property type="nucleotide sequence ID" value="NZ_JBHSLV010000031.1"/>
</dbReference>
<reference evidence="3" key="1">
    <citation type="journal article" date="2019" name="Int. J. Syst. Evol. Microbiol.">
        <title>The Global Catalogue of Microorganisms (GCM) 10K type strain sequencing project: providing services to taxonomists for standard genome sequencing and annotation.</title>
        <authorList>
            <consortium name="The Broad Institute Genomics Platform"/>
            <consortium name="The Broad Institute Genome Sequencing Center for Infectious Disease"/>
            <person name="Wu L."/>
            <person name="Ma J."/>
        </authorList>
    </citation>
    <scope>NUCLEOTIDE SEQUENCE [LARGE SCALE GENOMIC DNA]</scope>
    <source>
        <strain evidence="3">CGMCC 1.16326</strain>
    </source>
</reference>
<protein>
    <submittedName>
        <fullName evidence="2">Uncharacterized protein</fullName>
    </submittedName>
</protein>
<proteinExistence type="predicted"/>
<keyword evidence="3" id="KW-1185">Reference proteome</keyword>
<feature type="chain" id="PRO_5045298837" evidence="1">
    <location>
        <begin position="21"/>
        <end position="123"/>
    </location>
</feature>
<accession>A0ABW0HF04</accession>
<dbReference type="EMBL" id="JBHSLV010000031">
    <property type="protein sequence ID" value="MFC5394499.1"/>
    <property type="molecule type" value="Genomic_DNA"/>
</dbReference>
<evidence type="ECO:0000256" key="1">
    <source>
        <dbReference type="SAM" id="SignalP"/>
    </source>
</evidence>
<feature type="signal peptide" evidence="1">
    <location>
        <begin position="1"/>
        <end position="20"/>
    </location>
</feature>
<sequence length="123" mass="12750">MKTLAIIAAAILLAASPASAQLSGEAFTWGAEVHEGNRSTVISARKTGAGWTVFMECSVPGKGGRERVLRYRGSARWENGVMLGMLDRRMRITVVPTEDGSLGVVTSGVDCAQGPGLLTSGGG</sequence>
<keyword evidence="1" id="KW-0732">Signal</keyword>
<dbReference type="Proteomes" id="UP001596104">
    <property type="component" value="Unassembled WGS sequence"/>
</dbReference>